<reference evidence="3" key="2">
    <citation type="submission" date="2021-12" db="EMBL/GenBank/DDBJ databases">
        <title>Resequencing data analysis of finger millet.</title>
        <authorList>
            <person name="Hatakeyama M."/>
            <person name="Aluri S."/>
            <person name="Balachadran M.T."/>
            <person name="Sivarajan S.R."/>
            <person name="Poveda L."/>
            <person name="Shimizu-Inatsugi R."/>
            <person name="Schlapbach R."/>
            <person name="Sreeman S.M."/>
            <person name="Shimizu K.K."/>
        </authorList>
    </citation>
    <scope>NUCLEOTIDE SEQUENCE</scope>
</reference>
<accession>A0AAV5F9I8</accession>
<dbReference type="AlphaFoldDB" id="A0AAV5F9I8"/>
<dbReference type="SUPFAM" id="SSF52540">
    <property type="entry name" value="P-loop containing nucleoside triphosphate hydrolases"/>
    <property type="match status" value="1"/>
</dbReference>
<dbReference type="InterPro" id="IPR002182">
    <property type="entry name" value="NB-ARC"/>
</dbReference>
<keyword evidence="4" id="KW-1185">Reference proteome</keyword>
<feature type="compositionally biased region" description="Basic residues" evidence="1">
    <location>
        <begin position="116"/>
        <end position="125"/>
    </location>
</feature>
<dbReference type="Gene3D" id="3.40.50.300">
    <property type="entry name" value="P-loop containing nucleotide triphosphate hydrolases"/>
    <property type="match status" value="1"/>
</dbReference>
<reference evidence="3" key="1">
    <citation type="journal article" date="2018" name="DNA Res.">
        <title>Multiple hybrid de novo genome assembly of finger millet, an orphan allotetraploid crop.</title>
        <authorList>
            <person name="Hatakeyama M."/>
            <person name="Aluri S."/>
            <person name="Balachadran M.T."/>
            <person name="Sivarajan S.R."/>
            <person name="Patrignani A."/>
            <person name="Gruter S."/>
            <person name="Poveda L."/>
            <person name="Shimizu-Inatsugi R."/>
            <person name="Baeten J."/>
            <person name="Francoijs K.J."/>
            <person name="Nataraja K.N."/>
            <person name="Reddy Y.A.N."/>
            <person name="Phadnis S."/>
            <person name="Ravikumar R.L."/>
            <person name="Schlapbach R."/>
            <person name="Sreeman S.M."/>
            <person name="Shimizu K.K."/>
        </authorList>
    </citation>
    <scope>NUCLEOTIDE SEQUENCE</scope>
</reference>
<dbReference type="GO" id="GO:0043531">
    <property type="term" value="F:ADP binding"/>
    <property type="evidence" value="ECO:0007669"/>
    <property type="project" value="InterPro"/>
</dbReference>
<dbReference type="PRINTS" id="PR00364">
    <property type="entry name" value="DISEASERSIST"/>
</dbReference>
<dbReference type="EMBL" id="BQKI01000082">
    <property type="protein sequence ID" value="GJN30916.1"/>
    <property type="molecule type" value="Genomic_DNA"/>
</dbReference>
<dbReference type="Proteomes" id="UP001054889">
    <property type="component" value="Unassembled WGS sequence"/>
</dbReference>
<gene>
    <name evidence="3" type="primary">gb19262</name>
    <name evidence="3" type="ORF">PR202_gb19262</name>
</gene>
<feature type="region of interest" description="Disordered" evidence="1">
    <location>
        <begin position="56"/>
        <end position="139"/>
    </location>
</feature>
<feature type="compositionally biased region" description="Basic residues" evidence="1">
    <location>
        <begin position="56"/>
        <end position="65"/>
    </location>
</feature>
<sequence>MELQLAAVLGSLALGGALLALLFGKWWQPLADADKRVKELADEVDALRARCALRARRRRTRRRPSARGTAPAGSSSTWCAWCSTSSSPPVPTTPTSSTASSSPPAPCTSRAPRSSTPRRRRRRPLLRQPEDLDESDLPAETGPIRAHLIGMLRFLGDCDAALGVWGAGGVGKSTALRLVREVCGRVARFDHVLVVAASRDCTVAKLQKEVVAVLGLRDAPTEQAQAAGILGFLRDKSFLLLLDGVWDRLDLERVGIPQPLGVVAGKVRKVVVASRSEAVCADMGCRKKIKMECWNEDDAWSLFEASVGDDAIGRHPQIFLITC</sequence>
<dbReference type="Pfam" id="PF00931">
    <property type="entry name" value="NB-ARC"/>
    <property type="match status" value="1"/>
</dbReference>
<proteinExistence type="predicted"/>
<comment type="caution">
    <text evidence="3">The sequence shown here is derived from an EMBL/GenBank/DDBJ whole genome shotgun (WGS) entry which is preliminary data.</text>
</comment>
<feature type="compositionally biased region" description="Low complexity" evidence="1">
    <location>
        <begin position="66"/>
        <end position="115"/>
    </location>
</feature>
<protein>
    <recommendedName>
        <fullName evidence="2">NB-ARC domain-containing protein</fullName>
    </recommendedName>
</protein>
<organism evidence="3 4">
    <name type="scientific">Eleusine coracana subsp. coracana</name>
    <dbReference type="NCBI Taxonomy" id="191504"/>
    <lineage>
        <taxon>Eukaryota</taxon>
        <taxon>Viridiplantae</taxon>
        <taxon>Streptophyta</taxon>
        <taxon>Embryophyta</taxon>
        <taxon>Tracheophyta</taxon>
        <taxon>Spermatophyta</taxon>
        <taxon>Magnoliopsida</taxon>
        <taxon>Liliopsida</taxon>
        <taxon>Poales</taxon>
        <taxon>Poaceae</taxon>
        <taxon>PACMAD clade</taxon>
        <taxon>Chloridoideae</taxon>
        <taxon>Cynodonteae</taxon>
        <taxon>Eleusininae</taxon>
        <taxon>Eleusine</taxon>
    </lineage>
</organism>
<evidence type="ECO:0000313" key="3">
    <source>
        <dbReference type="EMBL" id="GJN30916.1"/>
    </source>
</evidence>
<evidence type="ECO:0000313" key="4">
    <source>
        <dbReference type="Proteomes" id="UP001054889"/>
    </source>
</evidence>
<feature type="domain" description="NB-ARC" evidence="2">
    <location>
        <begin position="157"/>
        <end position="309"/>
    </location>
</feature>
<dbReference type="PANTHER" id="PTHR36766:SF64">
    <property type="entry name" value="OS12G0206100 PROTEIN"/>
    <property type="match status" value="1"/>
</dbReference>
<evidence type="ECO:0000256" key="1">
    <source>
        <dbReference type="SAM" id="MobiDB-lite"/>
    </source>
</evidence>
<name>A0AAV5F9I8_ELECO</name>
<dbReference type="InterPro" id="IPR027417">
    <property type="entry name" value="P-loop_NTPase"/>
</dbReference>
<evidence type="ECO:0000259" key="2">
    <source>
        <dbReference type="Pfam" id="PF00931"/>
    </source>
</evidence>
<dbReference type="PANTHER" id="PTHR36766">
    <property type="entry name" value="PLANT BROAD-SPECTRUM MILDEW RESISTANCE PROTEIN RPW8"/>
    <property type="match status" value="1"/>
</dbReference>